<proteinExistence type="predicted"/>
<sequence length="255" mass="29328">MDEAAKRKHCGLLMFEVPTPSFTKSGNKSATSTQFTIDCTSSMENSNIQKDNFIYTSFMEPIKVSPQRPHKNTPITSIEQESTKSNGAVKISQHKEEKKRRPPNSFLLYRQAKQSEVTRAHGNISNAKISKILSDLWQQESDEVKLYWQKAADKKKMEHMLTYPEYVYRSKLVTPKKKRKSKATDSNQFQNALPIAQTSNIDVSPLPSYPIIIPSHPWFHDQFEIPNPSVLPSIFPNEGFNYNFINTHNTQNYEQ</sequence>
<dbReference type="EMBL" id="CAJVPU010013624">
    <property type="protein sequence ID" value="CAG8633947.1"/>
    <property type="molecule type" value="Genomic_DNA"/>
</dbReference>
<dbReference type="Proteomes" id="UP000789702">
    <property type="component" value="Unassembled WGS sequence"/>
</dbReference>
<protein>
    <submittedName>
        <fullName evidence="1">15777_t:CDS:1</fullName>
    </submittedName>
</protein>
<gene>
    <name evidence="1" type="ORF">DHETER_LOCUS8518</name>
</gene>
<organism evidence="1 2">
    <name type="scientific">Dentiscutata heterogama</name>
    <dbReference type="NCBI Taxonomy" id="1316150"/>
    <lineage>
        <taxon>Eukaryota</taxon>
        <taxon>Fungi</taxon>
        <taxon>Fungi incertae sedis</taxon>
        <taxon>Mucoromycota</taxon>
        <taxon>Glomeromycotina</taxon>
        <taxon>Glomeromycetes</taxon>
        <taxon>Diversisporales</taxon>
        <taxon>Gigasporaceae</taxon>
        <taxon>Dentiscutata</taxon>
    </lineage>
</organism>
<comment type="caution">
    <text evidence="1">The sequence shown here is derived from an EMBL/GenBank/DDBJ whole genome shotgun (WGS) entry which is preliminary data.</text>
</comment>
<name>A0ACA9NA31_9GLOM</name>
<reference evidence="1" key="1">
    <citation type="submission" date="2021-06" db="EMBL/GenBank/DDBJ databases">
        <authorList>
            <person name="Kallberg Y."/>
            <person name="Tangrot J."/>
            <person name="Rosling A."/>
        </authorList>
    </citation>
    <scope>NUCLEOTIDE SEQUENCE</scope>
    <source>
        <strain evidence="1">IL203A</strain>
    </source>
</reference>
<accession>A0ACA9NA31</accession>
<evidence type="ECO:0000313" key="2">
    <source>
        <dbReference type="Proteomes" id="UP000789702"/>
    </source>
</evidence>
<evidence type="ECO:0000313" key="1">
    <source>
        <dbReference type="EMBL" id="CAG8633947.1"/>
    </source>
</evidence>
<keyword evidence="2" id="KW-1185">Reference proteome</keyword>